<feature type="transmembrane region" description="Helical" evidence="8">
    <location>
        <begin position="150"/>
        <end position="169"/>
    </location>
</feature>
<protein>
    <submittedName>
        <fullName evidence="9">Dolichyl-phosphate-mannose-protein mannosyltransferase</fullName>
    </submittedName>
</protein>
<feature type="transmembrane region" description="Helical" evidence="8">
    <location>
        <begin position="113"/>
        <end position="130"/>
    </location>
</feature>
<keyword evidence="4" id="KW-0808">Transferase</keyword>
<proteinExistence type="predicted"/>
<reference evidence="9" key="1">
    <citation type="submission" date="2024-05" db="EMBL/GenBank/DDBJ databases">
        <title>Planctomycetes of the genus Singulisphaera possess chitinolytic capabilities.</title>
        <authorList>
            <person name="Ivanova A."/>
        </authorList>
    </citation>
    <scope>NUCLEOTIDE SEQUENCE</scope>
    <source>
        <strain evidence="9">Ch08T</strain>
    </source>
</reference>
<evidence type="ECO:0000256" key="1">
    <source>
        <dbReference type="ARBA" id="ARBA00004651"/>
    </source>
</evidence>
<evidence type="ECO:0000256" key="2">
    <source>
        <dbReference type="ARBA" id="ARBA00022475"/>
    </source>
</evidence>
<feature type="transmembrane region" description="Helical" evidence="8">
    <location>
        <begin position="328"/>
        <end position="349"/>
    </location>
</feature>
<feature type="transmembrane region" description="Helical" evidence="8">
    <location>
        <begin position="55"/>
        <end position="78"/>
    </location>
</feature>
<keyword evidence="7 8" id="KW-0472">Membrane</keyword>
<evidence type="ECO:0000256" key="4">
    <source>
        <dbReference type="ARBA" id="ARBA00022679"/>
    </source>
</evidence>
<gene>
    <name evidence="9" type="ORF">V5E97_29775</name>
</gene>
<organism evidence="9">
    <name type="scientific">Singulisphaera sp. Ch08</name>
    <dbReference type="NCBI Taxonomy" id="3120278"/>
    <lineage>
        <taxon>Bacteria</taxon>
        <taxon>Pseudomonadati</taxon>
        <taxon>Planctomycetota</taxon>
        <taxon>Planctomycetia</taxon>
        <taxon>Isosphaerales</taxon>
        <taxon>Isosphaeraceae</taxon>
        <taxon>Singulisphaera</taxon>
    </lineage>
</organism>
<dbReference type="PANTHER" id="PTHR33908">
    <property type="entry name" value="MANNOSYLTRANSFERASE YKCB-RELATED"/>
    <property type="match status" value="1"/>
</dbReference>
<comment type="subcellular location">
    <subcellularLocation>
        <location evidence="1">Cell membrane</location>
        <topology evidence="1">Multi-pass membrane protein</topology>
    </subcellularLocation>
</comment>
<evidence type="ECO:0000256" key="8">
    <source>
        <dbReference type="SAM" id="Phobius"/>
    </source>
</evidence>
<sequence length="388" mass="41063">MPSIGQLDDPDRYLVVAQSLADGEGFAVNGRPTAYRPPLYPLLLSVLVATLGNRLAWGVAGMHLAAGAATVVLTAVAARRFGLTPARMLIAAAIVACDPVLVAQSRAVMTETLAALLVAASLAALAEGHARGAFWGGIGLGLASLCRPSLLPAAGLIVLVAIAFGPGTAWVRLRRASLVAVGTVVMLVPWAWRNAVVFGEPVWTTTHGGWTLALANNPVYYAEVLDGPPGAVWSGANQKRWFDETVRAVEGLAEPAADRKIQTIALRFIGTRPCDFVRASVARLERFWGVAPAGAVYSRATRGATLVWTVPLWSALALGLMRRGVWRWPGVAAPAIVLALTAVHSIYWTDMRMRAPIVPAIALIATGAQIPLFSASRHREIQSSRSVN</sequence>
<dbReference type="PANTHER" id="PTHR33908:SF11">
    <property type="entry name" value="MEMBRANE PROTEIN"/>
    <property type="match status" value="1"/>
</dbReference>
<name>A0AAU7CCQ6_9BACT</name>
<feature type="transmembrane region" description="Helical" evidence="8">
    <location>
        <begin position="355"/>
        <end position="375"/>
    </location>
</feature>
<dbReference type="EMBL" id="CP155447">
    <property type="protein sequence ID" value="XBH02491.1"/>
    <property type="molecule type" value="Genomic_DNA"/>
</dbReference>
<dbReference type="GO" id="GO:0016763">
    <property type="term" value="F:pentosyltransferase activity"/>
    <property type="evidence" value="ECO:0007669"/>
    <property type="project" value="TreeGrafter"/>
</dbReference>
<dbReference type="RefSeq" id="WP_406695233.1">
    <property type="nucleotide sequence ID" value="NZ_CP155447.1"/>
</dbReference>
<dbReference type="InterPro" id="IPR050297">
    <property type="entry name" value="LipidA_mod_glycosyltrf_83"/>
</dbReference>
<accession>A0AAU7CCQ6</accession>
<evidence type="ECO:0000313" key="9">
    <source>
        <dbReference type="EMBL" id="XBH02491.1"/>
    </source>
</evidence>
<evidence type="ECO:0000256" key="5">
    <source>
        <dbReference type="ARBA" id="ARBA00022692"/>
    </source>
</evidence>
<dbReference type="GO" id="GO:0009103">
    <property type="term" value="P:lipopolysaccharide biosynthetic process"/>
    <property type="evidence" value="ECO:0007669"/>
    <property type="project" value="UniProtKB-ARBA"/>
</dbReference>
<dbReference type="GO" id="GO:0005886">
    <property type="term" value="C:plasma membrane"/>
    <property type="evidence" value="ECO:0007669"/>
    <property type="project" value="UniProtKB-SubCell"/>
</dbReference>
<keyword evidence="2" id="KW-1003">Cell membrane</keyword>
<keyword evidence="6 8" id="KW-1133">Transmembrane helix</keyword>
<dbReference type="AlphaFoldDB" id="A0AAU7CCQ6"/>
<keyword evidence="3 9" id="KW-0328">Glycosyltransferase</keyword>
<evidence type="ECO:0000256" key="7">
    <source>
        <dbReference type="ARBA" id="ARBA00023136"/>
    </source>
</evidence>
<evidence type="ECO:0000256" key="3">
    <source>
        <dbReference type="ARBA" id="ARBA00022676"/>
    </source>
</evidence>
<evidence type="ECO:0000256" key="6">
    <source>
        <dbReference type="ARBA" id="ARBA00022989"/>
    </source>
</evidence>
<keyword evidence="5 8" id="KW-0812">Transmembrane</keyword>